<dbReference type="SUPFAM" id="SSF52540">
    <property type="entry name" value="P-loop containing nucleoside triphosphate hydrolases"/>
    <property type="match status" value="1"/>
</dbReference>
<keyword evidence="4" id="KW-0342">GTP-binding</keyword>
<evidence type="ECO:0000256" key="5">
    <source>
        <dbReference type="ARBA" id="ARBA00023136"/>
    </source>
</evidence>
<comment type="subcellular location">
    <subcellularLocation>
        <location evidence="1">Membrane</location>
    </subcellularLocation>
</comment>
<dbReference type="Proteomes" id="UP000252085">
    <property type="component" value="Unassembled WGS sequence"/>
</dbReference>
<feature type="domain" description="Dynamin N-terminal" evidence="6">
    <location>
        <begin position="68"/>
        <end position="234"/>
    </location>
</feature>
<keyword evidence="2" id="KW-0547">Nucleotide-binding</keyword>
<dbReference type="InterPro" id="IPR027417">
    <property type="entry name" value="P-loop_NTPase"/>
</dbReference>
<evidence type="ECO:0000313" key="8">
    <source>
        <dbReference type="Proteomes" id="UP000252085"/>
    </source>
</evidence>
<dbReference type="InterPro" id="IPR027094">
    <property type="entry name" value="Mitofusin_fam"/>
</dbReference>
<dbReference type="GO" id="GO:0016020">
    <property type="term" value="C:membrane"/>
    <property type="evidence" value="ECO:0007669"/>
    <property type="project" value="UniProtKB-SubCell"/>
</dbReference>
<gene>
    <name evidence="7" type="ORF">A6769_25580</name>
</gene>
<proteinExistence type="predicted"/>
<evidence type="ECO:0000256" key="4">
    <source>
        <dbReference type="ARBA" id="ARBA00023134"/>
    </source>
</evidence>
<evidence type="ECO:0000259" key="6">
    <source>
        <dbReference type="Pfam" id="PF00350"/>
    </source>
</evidence>
<dbReference type="InterPro" id="IPR045063">
    <property type="entry name" value="Dynamin_N"/>
</dbReference>
<dbReference type="GO" id="GO:0008053">
    <property type="term" value="P:mitochondrial fusion"/>
    <property type="evidence" value="ECO:0007669"/>
    <property type="project" value="TreeGrafter"/>
</dbReference>
<dbReference type="Gene3D" id="3.40.50.300">
    <property type="entry name" value="P-loop containing nucleotide triphosphate hydrolases"/>
    <property type="match status" value="1"/>
</dbReference>
<evidence type="ECO:0000256" key="2">
    <source>
        <dbReference type="ARBA" id="ARBA00022741"/>
    </source>
</evidence>
<keyword evidence="5" id="KW-0472">Membrane</keyword>
<protein>
    <submittedName>
        <fullName evidence="7">GTPase</fullName>
    </submittedName>
</protein>
<organism evidence="7 8">
    <name type="scientific">Nostoc punctiforme NIES-2108</name>
    <dbReference type="NCBI Taxonomy" id="1356359"/>
    <lineage>
        <taxon>Bacteria</taxon>
        <taxon>Bacillati</taxon>
        <taxon>Cyanobacteriota</taxon>
        <taxon>Cyanophyceae</taxon>
        <taxon>Nostocales</taxon>
        <taxon>Nostocaceae</taxon>
        <taxon>Nostoc</taxon>
    </lineage>
</organism>
<evidence type="ECO:0000256" key="3">
    <source>
        <dbReference type="ARBA" id="ARBA00022801"/>
    </source>
</evidence>
<reference evidence="7 8" key="1">
    <citation type="submission" date="2016-04" db="EMBL/GenBank/DDBJ databases">
        <authorList>
            <person name="Evans L.H."/>
            <person name="Alamgir A."/>
            <person name="Owens N."/>
            <person name="Weber N.D."/>
            <person name="Virtaneva K."/>
            <person name="Barbian K."/>
            <person name="Babar A."/>
            <person name="Rosenke K."/>
        </authorList>
    </citation>
    <scope>NUCLEOTIDE SEQUENCE [LARGE SCALE GENOMIC DNA]</scope>
    <source>
        <strain evidence="7">NIES-2108</strain>
    </source>
</reference>
<dbReference type="PANTHER" id="PTHR10465">
    <property type="entry name" value="TRANSMEMBRANE GTPASE FZO1"/>
    <property type="match status" value="1"/>
</dbReference>
<comment type="caution">
    <text evidence="7">The sequence shown here is derived from an EMBL/GenBank/DDBJ whole genome shotgun (WGS) entry which is preliminary data.</text>
</comment>
<dbReference type="PANTHER" id="PTHR10465:SF0">
    <property type="entry name" value="SARCALUMENIN"/>
    <property type="match status" value="1"/>
</dbReference>
<dbReference type="EMBL" id="LXQE01000160">
    <property type="protein sequence ID" value="RCJ33348.1"/>
    <property type="molecule type" value="Genomic_DNA"/>
</dbReference>
<accession>A0A367RA01</accession>
<dbReference type="Pfam" id="PF00350">
    <property type="entry name" value="Dynamin_N"/>
    <property type="match status" value="1"/>
</dbReference>
<dbReference type="AlphaFoldDB" id="A0A367RA01"/>
<dbReference type="GO" id="GO:0005525">
    <property type="term" value="F:GTP binding"/>
    <property type="evidence" value="ECO:0007669"/>
    <property type="project" value="UniProtKB-KW"/>
</dbReference>
<evidence type="ECO:0000313" key="7">
    <source>
        <dbReference type="EMBL" id="RCJ33348.1"/>
    </source>
</evidence>
<sequence length="798" mass="92420">MSNKLYKVFEEVEQNAQLLSKYWHNFSTEISEHLPDTYHAELQELSDTLEIAINNLVDELQNPTLTLATTGTTSSGKSTLVNLLCGAEIVPVAVSEMSAGAVTIEYSETKSLIIHETPGALWECGEWTGISDERIYQRLYDVMISYIDNREKQANLACPQSTIYYPFRLIKESKLELPRGVKVRIMDLPGLAYVGDEGNASVIKQCREALCLVTYNSAETDKEKVRSLLQEVVEQVKDLGGSPARMLFILNRIDVFRADRNWPETETRFVEDAISKIKYELSEQLKEYTQDIDTLQVIKLSTWAALLALQIKNNDEIYSAKASKKARNHFLGLIDENILEDLPFKTERWSRYDRNRVADALWQKSYAEEFQQCLKGHISQHFPRLVIPQAIERFNVAAGNAITEWALQTTTAILNSSEERYQEECEKISWIRSTLKRFLEISNTSLKKPFEEVSAKIKQVIEKKSDDDLISHLKKKLEEFHNVEPYNELGDKLSPFFLWEFEFKKGINQVLDAVAKSLETGRVDLDTPNFKKANAANVNLLARNLNRLVNLGYTNSVAKDGKAMEAKTEEEKNKLKELNEELNELPIHLNIIIEDVIKQISTQELNRIYDAICELLRCHLSYIEKKANDIAPNIAIKFPDSQLNKVDTRLKFSFHFKTEFAITQGTWQEEIKVETRKRVWYKLWLGKKTIYQTKYEKRSSDNAKLPSTEDLLMGWIIQAREKEPERLNQVAGWILQQIDSLKQNVDKIQNDIIDRYQERLDKANQEITIDYEERKKVWQPMKQKANNLAKEFYELEHF</sequence>
<keyword evidence="3" id="KW-0378">Hydrolase</keyword>
<dbReference type="GO" id="GO:0003924">
    <property type="term" value="F:GTPase activity"/>
    <property type="evidence" value="ECO:0007669"/>
    <property type="project" value="InterPro"/>
</dbReference>
<name>A0A367RA01_NOSPU</name>
<evidence type="ECO:0000256" key="1">
    <source>
        <dbReference type="ARBA" id="ARBA00004370"/>
    </source>
</evidence>